<dbReference type="SUPFAM" id="SSF48452">
    <property type="entry name" value="TPR-like"/>
    <property type="match status" value="1"/>
</dbReference>
<dbReference type="SMART" id="SM00387">
    <property type="entry name" value="HATPase_c"/>
    <property type="match status" value="1"/>
</dbReference>
<dbReference type="PROSITE" id="PS50005">
    <property type="entry name" value="TPR"/>
    <property type="match status" value="2"/>
</dbReference>
<reference evidence="9" key="1">
    <citation type="journal article" date="2019" name="Int. J. Syst. Evol. Microbiol.">
        <title>The Global Catalogue of Microorganisms (GCM) 10K type strain sequencing project: providing services to taxonomists for standard genome sequencing and annotation.</title>
        <authorList>
            <consortium name="The Broad Institute Genomics Platform"/>
            <consortium name="The Broad Institute Genome Sequencing Center for Infectious Disease"/>
            <person name="Wu L."/>
            <person name="Ma J."/>
        </authorList>
    </citation>
    <scope>NUCLEOTIDE SEQUENCE [LARGE SCALE GENOMIC DNA]</scope>
    <source>
        <strain evidence="9">CGMCC 4.7393</strain>
    </source>
</reference>
<sequence>MTKYLYLLLFIFNASVVFADNSPASLLKELDTTSSDTRKVILLNQLCKYYWEVDPHLSISYGEKAIALSTKINNQKLLGNSLNYTSIGHFWISDLPNAYYYAHKALAIRISLKDSAGLITNYNSIGNIYLRQKKYESALENYQKALDLGYKINKSQSINSALSNIGEVYERQNKPEKALPIYLKVYELDKQTGNERNIAVDILNIGKTLCKLGRTNEGLEYLEKAQALSNDLTSVISRVFILRQLANAYLQLGQLDKAQQLALECLSSAAKYKSGENLEGATFILSQIYLARGDHKTANKYLLLHNKYQDSLQTNQQMKYFAEMHSKYESDKKDYENQQLRVEHQFQKAKLEEQGRLQYMFGALLILIAMLAFVFFNGKKKEKANNAQLSEFNKLILQKNEDIKLQKDELEKSNHQKDLLFSIIAHDLRGPLISLHSLLQLISMGNLPKEKLERFIQDLNTQQQNTIGLLDNLLAWAKIQMKGVRLESEPQEVKKLVQVNINLLQPQAHKKSILLQNNVPDDCWALVDEETIKMVFRNLLSNAIKYSHEGTFVEVTADLISNDQLMITVADGGVGISPENQLKLFSANKFREKGTANEKGNGLGLMLCKEFIERNGGEIWVESQEGKGTKFHFTVPACPVELKQQLAAEEEALA</sequence>
<dbReference type="RefSeq" id="WP_066621996.1">
    <property type="nucleotide sequence ID" value="NZ_JBHSYQ010000016.1"/>
</dbReference>
<dbReference type="EC" id="2.7.13.3" evidence="2"/>
<dbReference type="InterPro" id="IPR003594">
    <property type="entry name" value="HATPase_dom"/>
</dbReference>
<dbReference type="InterPro" id="IPR036890">
    <property type="entry name" value="HATPase_C_sf"/>
</dbReference>
<evidence type="ECO:0000313" key="9">
    <source>
        <dbReference type="Proteomes" id="UP001596405"/>
    </source>
</evidence>
<dbReference type="SUPFAM" id="SSF47384">
    <property type="entry name" value="Homodimeric domain of signal transducing histidine kinase"/>
    <property type="match status" value="1"/>
</dbReference>
<feature type="domain" description="Histidine kinase" evidence="7">
    <location>
        <begin position="423"/>
        <end position="639"/>
    </location>
</feature>
<dbReference type="SMART" id="SM00388">
    <property type="entry name" value="HisKA"/>
    <property type="match status" value="1"/>
</dbReference>
<dbReference type="SMART" id="SM00028">
    <property type="entry name" value="TPR"/>
    <property type="match status" value="4"/>
</dbReference>
<dbReference type="InterPro" id="IPR019734">
    <property type="entry name" value="TPR_rpt"/>
</dbReference>
<evidence type="ECO:0000313" key="8">
    <source>
        <dbReference type="EMBL" id="MFC6999975.1"/>
    </source>
</evidence>
<gene>
    <name evidence="8" type="ORF">ACFQHR_20240</name>
</gene>
<dbReference type="Pfam" id="PF13424">
    <property type="entry name" value="TPR_12"/>
    <property type="match status" value="2"/>
</dbReference>
<dbReference type="InterPro" id="IPR005467">
    <property type="entry name" value="His_kinase_dom"/>
</dbReference>
<comment type="caution">
    <text evidence="8">The sequence shown here is derived from an EMBL/GenBank/DDBJ whole genome shotgun (WGS) entry which is preliminary data.</text>
</comment>
<dbReference type="PRINTS" id="PR00344">
    <property type="entry name" value="BCTRLSENSOR"/>
</dbReference>
<organism evidence="8 9">
    <name type="scientific">Rufibacter roseus</name>
    <dbReference type="NCBI Taxonomy" id="1567108"/>
    <lineage>
        <taxon>Bacteria</taxon>
        <taxon>Pseudomonadati</taxon>
        <taxon>Bacteroidota</taxon>
        <taxon>Cytophagia</taxon>
        <taxon>Cytophagales</taxon>
        <taxon>Hymenobacteraceae</taxon>
        <taxon>Rufibacter</taxon>
    </lineage>
</organism>
<dbReference type="Gene3D" id="3.30.565.10">
    <property type="entry name" value="Histidine kinase-like ATPase, C-terminal domain"/>
    <property type="match status" value="1"/>
</dbReference>
<keyword evidence="9" id="KW-1185">Reference proteome</keyword>
<dbReference type="Pfam" id="PF02518">
    <property type="entry name" value="HATPase_c"/>
    <property type="match status" value="1"/>
</dbReference>
<dbReference type="InterPro" id="IPR036097">
    <property type="entry name" value="HisK_dim/P_sf"/>
</dbReference>
<dbReference type="Gene3D" id="1.25.40.10">
    <property type="entry name" value="Tetratricopeptide repeat domain"/>
    <property type="match status" value="2"/>
</dbReference>
<comment type="catalytic activity">
    <reaction evidence="1">
        <text>ATP + protein L-histidine = ADP + protein N-phospho-L-histidine.</text>
        <dbReference type="EC" id="2.7.13.3"/>
    </reaction>
</comment>
<keyword evidence="5" id="KW-0472">Membrane</keyword>
<dbReference type="Pfam" id="PF13181">
    <property type="entry name" value="TPR_8"/>
    <property type="match status" value="1"/>
</dbReference>
<keyword evidence="5" id="KW-1133">Transmembrane helix</keyword>
<evidence type="ECO:0000259" key="7">
    <source>
        <dbReference type="PROSITE" id="PS50109"/>
    </source>
</evidence>
<accession>A0ABW2DSD1</accession>
<dbReference type="GO" id="GO:0005524">
    <property type="term" value="F:ATP binding"/>
    <property type="evidence" value="ECO:0007669"/>
    <property type="project" value="UniProtKB-KW"/>
</dbReference>
<dbReference type="CDD" id="cd00082">
    <property type="entry name" value="HisKA"/>
    <property type="match status" value="1"/>
</dbReference>
<feature type="chain" id="PRO_5046714509" description="histidine kinase" evidence="6">
    <location>
        <begin position="20"/>
        <end position="654"/>
    </location>
</feature>
<dbReference type="Gene3D" id="1.10.287.130">
    <property type="match status" value="1"/>
</dbReference>
<feature type="transmembrane region" description="Helical" evidence="5">
    <location>
        <begin position="357"/>
        <end position="376"/>
    </location>
</feature>
<dbReference type="InterPro" id="IPR003661">
    <property type="entry name" value="HisK_dim/P_dom"/>
</dbReference>
<evidence type="ECO:0000256" key="4">
    <source>
        <dbReference type="PROSITE-ProRule" id="PRU00339"/>
    </source>
</evidence>
<evidence type="ECO:0000256" key="5">
    <source>
        <dbReference type="SAM" id="Phobius"/>
    </source>
</evidence>
<evidence type="ECO:0000256" key="2">
    <source>
        <dbReference type="ARBA" id="ARBA00012438"/>
    </source>
</evidence>
<feature type="repeat" description="TPR" evidence="4">
    <location>
        <begin position="119"/>
        <end position="152"/>
    </location>
</feature>
<dbReference type="PANTHER" id="PTHR43547">
    <property type="entry name" value="TWO-COMPONENT HISTIDINE KINASE"/>
    <property type="match status" value="1"/>
</dbReference>
<dbReference type="PANTHER" id="PTHR43547:SF2">
    <property type="entry name" value="HYBRID SIGNAL TRANSDUCTION HISTIDINE KINASE C"/>
    <property type="match status" value="1"/>
</dbReference>
<protein>
    <recommendedName>
        <fullName evidence="2">histidine kinase</fullName>
        <ecNumber evidence="2">2.7.13.3</ecNumber>
    </recommendedName>
</protein>
<keyword evidence="6" id="KW-0732">Signal</keyword>
<evidence type="ECO:0000256" key="3">
    <source>
        <dbReference type="ARBA" id="ARBA00022553"/>
    </source>
</evidence>
<feature type="signal peptide" evidence="6">
    <location>
        <begin position="1"/>
        <end position="19"/>
    </location>
</feature>
<keyword evidence="5" id="KW-0812">Transmembrane</keyword>
<dbReference type="SUPFAM" id="SSF55874">
    <property type="entry name" value="ATPase domain of HSP90 chaperone/DNA topoisomerase II/histidine kinase"/>
    <property type="match status" value="1"/>
</dbReference>
<evidence type="ECO:0000256" key="6">
    <source>
        <dbReference type="SAM" id="SignalP"/>
    </source>
</evidence>
<dbReference type="PROSITE" id="PS50293">
    <property type="entry name" value="TPR_REGION"/>
    <property type="match status" value="1"/>
</dbReference>
<keyword evidence="8" id="KW-0067">ATP-binding</keyword>
<dbReference type="InterPro" id="IPR011990">
    <property type="entry name" value="TPR-like_helical_dom_sf"/>
</dbReference>
<proteinExistence type="predicted"/>
<dbReference type="PROSITE" id="PS50109">
    <property type="entry name" value="HIS_KIN"/>
    <property type="match status" value="1"/>
</dbReference>
<dbReference type="EMBL" id="JBHSYQ010000016">
    <property type="protein sequence ID" value="MFC6999975.1"/>
    <property type="molecule type" value="Genomic_DNA"/>
</dbReference>
<keyword evidence="8" id="KW-0547">Nucleotide-binding</keyword>
<dbReference type="InterPro" id="IPR004358">
    <property type="entry name" value="Sig_transdc_His_kin-like_C"/>
</dbReference>
<feature type="repeat" description="TPR" evidence="4">
    <location>
        <begin position="159"/>
        <end position="192"/>
    </location>
</feature>
<name>A0ABW2DSD1_9BACT</name>
<dbReference type="Proteomes" id="UP001596405">
    <property type="component" value="Unassembled WGS sequence"/>
</dbReference>
<evidence type="ECO:0000256" key="1">
    <source>
        <dbReference type="ARBA" id="ARBA00000085"/>
    </source>
</evidence>
<keyword evidence="4" id="KW-0802">TPR repeat</keyword>
<keyword evidence="3" id="KW-0597">Phosphoprotein</keyword>